<dbReference type="InterPro" id="IPR002885">
    <property type="entry name" value="PPR_rpt"/>
</dbReference>
<proteinExistence type="inferred from homology"/>
<keyword evidence="2" id="KW-0677">Repeat</keyword>
<dbReference type="PROSITE" id="PS51375">
    <property type="entry name" value="PPR"/>
    <property type="match status" value="2"/>
</dbReference>
<evidence type="ECO:0000259" key="4">
    <source>
        <dbReference type="Pfam" id="PF14432"/>
    </source>
</evidence>
<dbReference type="Pfam" id="PF01535">
    <property type="entry name" value="PPR"/>
    <property type="match status" value="1"/>
</dbReference>
<dbReference type="PANTHER" id="PTHR47926:SF447">
    <property type="entry name" value="DYW DOMAIN-CONTAINING PROTEIN"/>
    <property type="match status" value="1"/>
</dbReference>
<dbReference type="PANTHER" id="PTHR47926">
    <property type="entry name" value="PENTATRICOPEPTIDE REPEAT-CONTAINING PROTEIN"/>
    <property type="match status" value="1"/>
</dbReference>
<dbReference type="EMBL" id="JAVYJV010000016">
    <property type="protein sequence ID" value="KAK4350325.1"/>
    <property type="molecule type" value="Genomic_DNA"/>
</dbReference>
<dbReference type="GO" id="GO:0009451">
    <property type="term" value="P:RNA modification"/>
    <property type="evidence" value="ECO:0007669"/>
    <property type="project" value="InterPro"/>
</dbReference>
<dbReference type="Pfam" id="PF14432">
    <property type="entry name" value="DYW_deaminase"/>
    <property type="match status" value="1"/>
</dbReference>
<protein>
    <recommendedName>
        <fullName evidence="4">DYW domain-containing protein</fullName>
    </recommendedName>
</protein>
<name>A0AAE1REV2_9SOLA</name>
<reference evidence="5" key="1">
    <citation type="submission" date="2023-12" db="EMBL/GenBank/DDBJ databases">
        <title>Genome assembly of Anisodus tanguticus.</title>
        <authorList>
            <person name="Wang Y.-J."/>
        </authorList>
    </citation>
    <scope>NUCLEOTIDE SEQUENCE</scope>
    <source>
        <strain evidence="5">KB-2021</strain>
        <tissue evidence="5">Leaf</tissue>
    </source>
</reference>
<dbReference type="InterPro" id="IPR032867">
    <property type="entry name" value="DYW_dom"/>
</dbReference>
<dbReference type="FunFam" id="1.25.40.10:FF:000690">
    <property type="entry name" value="Pentatricopeptide repeat-containing protein"/>
    <property type="match status" value="1"/>
</dbReference>
<dbReference type="AlphaFoldDB" id="A0AAE1REV2"/>
<evidence type="ECO:0000313" key="6">
    <source>
        <dbReference type="Proteomes" id="UP001291623"/>
    </source>
</evidence>
<comment type="similarity">
    <text evidence="1">Belongs to the PPR family. PCMP-H subfamily.</text>
</comment>
<feature type="repeat" description="PPR" evidence="3">
    <location>
        <begin position="75"/>
        <end position="109"/>
    </location>
</feature>
<sequence>MLASGAKPCEVTMVGVLSACSHLGALNQGQWIHAYIVRNRLRVNVYVGTALIDKHAKCGDFDEAKEVFETMRVENIYTWNVLISAYAMNGQGEAALETFDRMVVEGFKPDDVTFLGVLCACCHQGFVEEGRRRFSRMISQYGLQPKIEHYGCMIDLLRRGGFLDEAMEMIHSMKLKSNAIIWRTLLGACRFHGREELGEFAFRKLLELEPTNGENYVLISNVHTQKKKWTEVGEVTELMDSSRMKKIPGCSSIEIENAVYEFKASDPLKAGHEEIHKMLEDIKNQLKLAGYVPETEMALYDINEEEKEHNLIYHSEKFALAFGLLHSSEPTLRIMKNLRICQDCHQFFKLASAIYQRNIVVRDIKRFHHFTGETRSILNCDGGNSYDSHPTSAFSDPCNKNNIAV</sequence>
<dbReference type="InterPro" id="IPR046960">
    <property type="entry name" value="PPR_At4g14850-like_plant"/>
</dbReference>
<feature type="domain" description="DYW" evidence="4">
    <location>
        <begin position="290"/>
        <end position="373"/>
    </location>
</feature>
<gene>
    <name evidence="5" type="ORF">RND71_029638</name>
</gene>
<accession>A0AAE1REV2</accession>
<dbReference type="Gene3D" id="1.25.40.10">
    <property type="entry name" value="Tetratricopeptide repeat domain"/>
    <property type="match status" value="2"/>
</dbReference>
<dbReference type="InterPro" id="IPR011990">
    <property type="entry name" value="TPR-like_helical_dom_sf"/>
</dbReference>
<evidence type="ECO:0000256" key="3">
    <source>
        <dbReference type="PROSITE-ProRule" id="PRU00708"/>
    </source>
</evidence>
<dbReference type="Proteomes" id="UP001291623">
    <property type="component" value="Unassembled WGS sequence"/>
</dbReference>
<dbReference type="SUPFAM" id="SSF48452">
    <property type="entry name" value="TPR-like"/>
    <property type="match status" value="1"/>
</dbReference>
<dbReference type="GO" id="GO:0003729">
    <property type="term" value="F:mRNA binding"/>
    <property type="evidence" value="ECO:0007669"/>
    <property type="project" value="UniProtKB-ARBA"/>
</dbReference>
<dbReference type="Pfam" id="PF20431">
    <property type="entry name" value="E_motif"/>
    <property type="match status" value="1"/>
</dbReference>
<dbReference type="NCBIfam" id="TIGR00756">
    <property type="entry name" value="PPR"/>
    <property type="match status" value="3"/>
</dbReference>
<evidence type="ECO:0000256" key="1">
    <source>
        <dbReference type="ARBA" id="ARBA00006643"/>
    </source>
</evidence>
<organism evidence="5 6">
    <name type="scientific">Anisodus tanguticus</name>
    <dbReference type="NCBI Taxonomy" id="243964"/>
    <lineage>
        <taxon>Eukaryota</taxon>
        <taxon>Viridiplantae</taxon>
        <taxon>Streptophyta</taxon>
        <taxon>Embryophyta</taxon>
        <taxon>Tracheophyta</taxon>
        <taxon>Spermatophyta</taxon>
        <taxon>Magnoliopsida</taxon>
        <taxon>eudicotyledons</taxon>
        <taxon>Gunneridae</taxon>
        <taxon>Pentapetalae</taxon>
        <taxon>asterids</taxon>
        <taxon>lamiids</taxon>
        <taxon>Solanales</taxon>
        <taxon>Solanaceae</taxon>
        <taxon>Solanoideae</taxon>
        <taxon>Hyoscyameae</taxon>
        <taxon>Anisodus</taxon>
    </lineage>
</organism>
<evidence type="ECO:0000313" key="5">
    <source>
        <dbReference type="EMBL" id="KAK4350325.1"/>
    </source>
</evidence>
<dbReference type="InterPro" id="IPR046848">
    <property type="entry name" value="E_motif"/>
</dbReference>
<feature type="repeat" description="PPR" evidence="3">
    <location>
        <begin position="44"/>
        <end position="74"/>
    </location>
</feature>
<evidence type="ECO:0000256" key="2">
    <source>
        <dbReference type="ARBA" id="ARBA00022737"/>
    </source>
</evidence>
<dbReference type="GO" id="GO:0008270">
    <property type="term" value="F:zinc ion binding"/>
    <property type="evidence" value="ECO:0007669"/>
    <property type="project" value="InterPro"/>
</dbReference>
<comment type="caution">
    <text evidence="5">The sequence shown here is derived from an EMBL/GenBank/DDBJ whole genome shotgun (WGS) entry which is preliminary data.</text>
</comment>
<keyword evidence="6" id="KW-1185">Reference proteome</keyword>
<dbReference type="Pfam" id="PF13041">
    <property type="entry name" value="PPR_2"/>
    <property type="match status" value="1"/>
</dbReference>